<dbReference type="EMBL" id="KZ805356">
    <property type="protein sequence ID" value="PVI01546.1"/>
    <property type="molecule type" value="Genomic_DNA"/>
</dbReference>
<dbReference type="STRING" id="97972.A0A2V1DU27"/>
<dbReference type="Gene3D" id="3.40.50.1580">
    <property type="entry name" value="Nucleoside phosphorylase domain"/>
    <property type="match status" value="1"/>
</dbReference>
<comment type="function">
    <text evidence="1">Nucleoside permease that transports adenosine and guanosine.</text>
</comment>
<dbReference type="Pfam" id="PF06516">
    <property type="entry name" value="NUP"/>
    <property type="match status" value="1"/>
</dbReference>
<protein>
    <submittedName>
        <fullName evidence="2">Purine nucleoside permease</fullName>
    </submittedName>
</protein>
<dbReference type="PANTHER" id="PTHR38643">
    <property type="entry name" value="PURINE NUCLEOSIDE PERMEASE C285.05-RELATED"/>
    <property type="match status" value="1"/>
</dbReference>
<evidence type="ECO:0000256" key="1">
    <source>
        <dbReference type="PIRNR" id="PIRNR013171"/>
    </source>
</evidence>
<name>A0A2V1DU27_9PLEO</name>
<dbReference type="GO" id="GO:0055085">
    <property type="term" value="P:transmembrane transport"/>
    <property type="evidence" value="ECO:0007669"/>
    <property type="project" value="InterPro"/>
</dbReference>
<keyword evidence="3" id="KW-1185">Reference proteome</keyword>
<reference evidence="2 3" key="1">
    <citation type="journal article" date="2018" name="Sci. Rep.">
        <title>Comparative genomics provides insights into the lifestyle and reveals functional heterogeneity of dark septate endophytic fungi.</title>
        <authorList>
            <person name="Knapp D.G."/>
            <person name="Nemeth J.B."/>
            <person name="Barry K."/>
            <person name="Hainaut M."/>
            <person name="Henrissat B."/>
            <person name="Johnson J."/>
            <person name="Kuo A."/>
            <person name="Lim J.H.P."/>
            <person name="Lipzen A."/>
            <person name="Nolan M."/>
            <person name="Ohm R.A."/>
            <person name="Tamas L."/>
            <person name="Grigoriev I.V."/>
            <person name="Spatafora J.W."/>
            <person name="Nagy L.G."/>
            <person name="Kovacs G.M."/>
        </authorList>
    </citation>
    <scope>NUCLEOTIDE SEQUENCE [LARGE SCALE GENOMIC DNA]</scope>
    <source>
        <strain evidence="2 3">DSE2036</strain>
    </source>
</reference>
<gene>
    <name evidence="2" type="ORF">DM02DRAFT_524797</name>
</gene>
<dbReference type="InterPro" id="IPR035994">
    <property type="entry name" value="Nucleoside_phosphorylase_sf"/>
</dbReference>
<proteinExistence type="inferred from homology"/>
<dbReference type="GO" id="GO:0005783">
    <property type="term" value="C:endoplasmic reticulum"/>
    <property type="evidence" value="ECO:0007669"/>
    <property type="project" value="TreeGrafter"/>
</dbReference>
<dbReference type="AlphaFoldDB" id="A0A2V1DU27"/>
<evidence type="ECO:0000313" key="3">
    <source>
        <dbReference type="Proteomes" id="UP000244855"/>
    </source>
</evidence>
<accession>A0A2V1DU27</accession>
<dbReference type="OrthoDB" id="2331083at2759"/>
<evidence type="ECO:0000313" key="2">
    <source>
        <dbReference type="EMBL" id="PVI01546.1"/>
    </source>
</evidence>
<dbReference type="PIRSF" id="PIRSF013171">
    <property type="entry name" value="Pur_nuclsid_perm"/>
    <property type="match status" value="1"/>
</dbReference>
<dbReference type="GO" id="GO:0003824">
    <property type="term" value="F:catalytic activity"/>
    <property type="evidence" value="ECO:0007669"/>
    <property type="project" value="InterPro"/>
</dbReference>
<dbReference type="InterPro" id="IPR009486">
    <property type="entry name" value="Pur_nuclsid_perm"/>
</dbReference>
<dbReference type="GO" id="GO:0009116">
    <property type="term" value="P:nucleoside metabolic process"/>
    <property type="evidence" value="ECO:0007669"/>
    <property type="project" value="InterPro"/>
</dbReference>
<comment type="similarity">
    <text evidence="1">Belongs to the NUP family.</text>
</comment>
<keyword evidence="1" id="KW-0813">Transport</keyword>
<dbReference type="Proteomes" id="UP000244855">
    <property type="component" value="Unassembled WGS sequence"/>
</dbReference>
<sequence>MFTPEATIWTTYPAGNTTSDPTSPTLNLTAQSIPLPLLSPLFPSVYCDPTSTICQIITGEGEINAAVTLSALLLSNQFDLRKTYILIAGIAGVSPEKGTLGSVAFSRYAVQVALQYEIDAREMVGGRGGYVAQGAKEVGEYPGSLYGTEVFELNDALRGVAAGFARKAVLSDSEKAKVYRARYATNSSVEEGGLGKGLYAEGTKPPSVLECDVATSDTYFSGKLLGEAFATYTKLLTNGTGTYCMTAQEDNSTLEALLRGHLAGLVDFARIVVMRTASDMDRQYPGQSAEENLFAFDEQGGFTPAIQNLYIAGIEVVRGILGAWEERFEVGIPAGNYVGDILGSIGGTPDFGPGVRTRKRRVGTRGVGYS</sequence>
<dbReference type="PANTHER" id="PTHR38643:SF1">
    <property type="entry name" value="PURINE NUCLEOSIDE PERMEASE C285.05-RELATED"/>
    <property type="match status" value="1"/>
</dbReference>
<organism evidence="2 3">
    <name type="scientific">Periconia macrospinosa</name>
    <dbReference type="NCBI Taxonomy" id="97972"/>
    <lineage>
        <taxon>Eukaryota</taxon>
        <taxon>Fungi</taxon>
        <taxon>Dikarya</taxon>
        <taxon>Ascomycota</taxon>
        <taxon>Pezizomycotina</taxon>
        <taxon>Dothideomycetes</taxon>
        <taxon>Pleosporomycetidae</taxon>
        <taxon>Pleosporales</taxon>
        <taxon>Massarineae</taxon>
        <taxon>Periconiaceae</taxon>
        <taxon>Periconia</taxon>
    </lineage>
</organism>